<keyword evidence="4 13" id="KW-0812">Transmembrane</keyword>
<dbReference type="CDD" id="cd15927">
    <property type="entry name" value="7tmA_Bombesin_R-like"/>
    <property type="match status" value="1"/>
</dbReference>
<evidence type="ECO:0000313" key="15">
    <source>
        <dbReference type="EMBL" id="JAI35347.1"/>
    </source>
</evidence>
<dbReference type="SUPFAM" id="SSF81321">
    <property type="entry name" value="Family A G protein-coupled receptor-like"/>
    <property type="match status" value="1"/>
</dbReference>
<keyword evidence="5 13" id="KW-1133">Transmembrane helix</keyword>
<feature type="transmembrane region" description="Helical" evidence="13">
    <location>
        <begin position="125"/>
        <end position="149"/>
    </location>
</feature>
<proteinExistence type="inferred from homology"/>
<name>A0A0K8V8Z3_BACLA</name>
<feature type="transmembrane region" description="Helical" evidence="13">
    <location>
        <begin position="314"/>
        <end position="336"/>
    </location>
</feature>
<feature type="transmembrane region" description="Helical" evidence="13">
    <location>
        <begin position="88"/>
        <end position="113"/>
    </location>
</feature>
<feature type="transmembrane region" description="Helical" evidence="13">
    <location>
        <begin position="356"/>
        <end position="379"/>
    </location>
</feature>
<dbReference type="InterPro" id="IPR000276">
    <property type="entry name" value="GPCR_Rhodpsn"/>
</dbReference>
<evidence type="ECO:0000256" key="13">
    <source>
        <dbReference type="SAM" id="Phobius"/>
    </source>
</evidence>
<dbReference type="EMBL" id="GDHF01016967">
    <property type="protein sequence ID" value="JAI35347.1"/>
    <property type="molecule type" value="Transcribed_RNA"/>
</dbReference>
<keyword evidence="8" id="KW-1015">Disulfide bond</keyword>
<dbReference type="AlphaFoldDB" id="A0A0K8V8Z3"/>
<dbReference type="Gene3D" id="1.20.1070.10">
    <property type="entry name" value="Rhodopsin 7-helix transmembrane proteins"/>
    <property type="match status" value="1"/>
</dbReference>
<comment type="similarity">
    <text evidence="2">Belongs to the G-protein coupled receptor 1 family.</text>
</comment>
<dbReference type="PRINTS" id="PR00358">
    <property type="entry name" value="BOMBESINR"/>
</dbReference>
<protein>
    <submittedName>
        <fullName evidence="15">[Phe13]-bombesin receptor</fullName>
    </submittedName>
</protein>
<evidence type="ECO:0000256" key="6">
    <source>
        <dbReference type="ARBA" id="ARBA00023040"/>
    </source>
</evidence>
<feature type="transmembrane region" description="Helical" evidence="13">
    <location>
        <begin position="169"/>
        <end position="189"/>
    </location>
</feature>
<keyword evidence="6" id="KW-0297">G-protein coupled receptor</keyword>
<evidence type="ECO:0000256" key="2">
    <source>
        <dbReference type="ARBA" id="ARBA00010663"/>
    </source>
</evidence>
<evidence type="ECO:0000256" key="4">
    <source>
        <dbReference type="ARBA" id="ARBA00022692"/>
    </source>
</evidence>
<dbReference type="GO" id="GO:0008188">
    <property type="term" value="F:neuropeptide receptor activity"/>
    <property type="evidence" value="ECO:0007669"/>
    <property type="project" value="TreeGrafter"/>
</dbReference>
<sequence length="488" mass="53910">MFGSQPASGRLVTRLPWATLISTTTSRSSYFDAGGPALASAIGRVAASTSHEESLRNKSAIAGAVWGDDADIDPATDYVPPSQRPETYIITVLFALIFIVGVLGNGTLVIIFFRHRSMRNIPNTYILSLALADLLVITICVPLASIVYTQESWNFGAEMCRISESFKDISIGVSVFTLTALSGERYFAIVNPLRKLQTRPLTVFTASMIWIVAILLAAPSFIVSDLQEIHIPPSRNSKNLTIVICSPFGRYRPNYKSYSKYTVISKAIIYYLLPLFIIGALYILMAKRLRTSAREMPGEALGMQSRSQVRARRYVARMVVSFVVIFFGCFFPYHVFELWFHLNPTAIDDFDDFWHAVRIIGFCASFLHSCVNPVALYCVSGVFRQHFKRYLCCLCIKRQPRIRQHSTATGVMDTSVMSMRRSTVSNYNRASMHINSNRGGTNGGGGSAEGGSSTSTSFQRQASMPLYHSVTLQNNGAGGGTHAAGDKR</sequence>
<dbReference type="InterPro" id="IPR017452">
    <property type="entry name" value="GPCR_Rhodpsn_7TM"/>
</dbReference>
<evidence type="ECO:0000256" key="12">
    <source>
        <dbReference type="SAM" id="MobiDB-lite"/>
    </source>
</evidence>
<keyword evidence="3" id="KW-1003">Cell membrane</keyword>
<gene>
    <name evidence="15" type="primary">BB4_0</name>
    <name evidence="15" type="ORF">c0_g1_i1</name>
</gene>
<evidence type="ECO:0000256" key="9">
    <source>
        <dbReference type="ARBA" id="ARBA00023170"/>
    </source>
</evidence>
<dbReference type="GO" id="GO:0005886">
    <property type="term" value="C:plasma membrane"/>
    <property type="evidence" value="ECO:0007669"/>
    <property type="project" value="UniProtKB-SubCell"/>
</dbReference>
<dbReference type="PROSITE" id="PS50262">
    <property type="entry name" value="G_PROTEIN_RECEP_F1_2"/>
    <property type="match status" value="1"/>
</dbReference>
<evidence type="ECO:0000259" key="14">
    <source>
        <dbReference type="PROSITE" id="PS50262"/>
    </source>
</evidence>
<dbReference type="Pfam" id="PF00001">
    <property type="entry name" value="7tm_1"/>
    <property type="match status" value="1"/>
</dbReference>
<keyword evidence="7 13" id="KW-0472">Membrane</keyword>
<accession>A0A0K8V8Z3</accession>
<evidence type="ECO:0000256" key="11">
    <source>
        <dbReference type="ARBA" id="ARBA00023224"/>
    </source>
</evidence>
<dbReference type="PRINTS" id="PR00237">
    <property type="entry name" value="GPCRRHODOPSN"/>
</dbReference>
<evidence type="ECO:0000256" key="10">
    <source>
        <dbReference type="ARBA" id="ARBA00023180"/>
    </source>
</evidence>
<evidence type="ECO:0000256" key="8">
    <source>
        <dbReference type="ARBA" id="ARBA00023157"/>
    </source>
</evidence>
<evidence type="ECO:0000256" key="5">
    <source>
        <dbReference type="ARBA" id="ARBA00022989"/>
    </source>
</evidence>
<keyword evidence="11" id="KW-0807">Transducer</keyword>
<feature type="region of interest" description="Disordered" evidence="12">
    <location>
        <begin position="430"/>
        <end position="461"/>
    </location>
</feature>
<feature type="compositionally biased region" description="Gly residues" evidence="12">
    <location>
        <begin position="440"/>
        <end position="449"/>
    </location>
</feature>
<dbReference type="OrthoDB" id="10049706at2759"/>
<evidence type="ECO:0000256" key="3">
    <source>
        <dbReference type="ARBA" id="ARBA00022475"/>
    </source>
</evidence>
<evidence type="ECO:0000256" key="7">
    <source>
        <dbReference type="ARBA" id="ARBA00023136"/>
    </source>
</evidence>
<feature type="domain" description="G-protein coupled receptors family 1 profile" evidence="14">
    <location>
        <begin position="104"/>
        <end position="376"/>
    </location>
</feature>
<evidence type="ECO:0000256" key="1">
    <source>
        <dbReference type="ARBA" id="ARBA00004651"/>
    </source>
</evidence>
<organism evidence="15">
    <name type="scientific">Bactrocera latifrons</name>
    <name type="common">Malaysian fruit fly</name>
    <name type="synonym">Chaetodacus latifrons</name>
    <dbReference type="NCBI Taxonomy" id="174628"/>
    <lineage>
        <taxon>Eukaryota</taxon>
        <taxon>Metazoa</taxon>
        <taxon>Ecdysozoa</taxon>
        <taxon>Arthropoda</taxon>
        <taxon>Hexapoda</taxon>
        <taxon>Insecta</taxon>
        <taxon>Pterygota</taxon>
        <taxon>Neoptera</taxon>
        <taxon>Endopterygota</taxon>
        <taxon>Diptera</taxon>
        <taxon>Brachycera</taxon>
        <taxon>Muscomorpha</taxon>
        <taxon>Tephritoidea</taxon>
        <taxon>Tephritidae</taxon>
        <taxon>Bactrocera</taxon>
        <taxon>Bactrocera</taxon>
    </lineage>
</organism>
<keyword evidence="9 15" id="KW-0675">Receptor</keyword>
<reference evidence="15" key="1">
    <citation type="submission" date="2015-06" db="EMBL/GenBank/DDBJ databases">
        <authorList>
            <person name="Hoefler B.C."/>
            <person name="Straight P.D."/>
        </authorList>
    </citation>
    <scope>NUCLEOTIDE SEQUENCE</scope>
</reference>
<dbReference type="PANTHER" id="PTHR45695">
    <property type="entry name" value="LEUCOKININ RECEPTOR-RELATED"/>
    <property type="match status" value="1"/>
</dbReference>
<comment type="subcellular location">
    <subcellularLocation>
        <location evidence="1">Cell membrane</location>
        <topology evidence="1">Multi-pass membrane protein</topology>
    </subcellularLocation>
</comment>
<feature type="transmembrane region" description="Helical" evidence="13">
    <location>
        <begin position="201"/>
        <end position="222"/>
    </location>
</feature>
<dbReference type="InterPro" id="IPR001556">
    <property type="entry name" value="Bombsn_rcpt-like"/>
</dbReference>
<dbReference type="PANTHER" id="PTHR45695:SF24">
    <property type="entry name" value="NEUROPEPTIDE CCHAMIDE-2 RECEPTOR"/>
    <property type="match status" value="1"/>
</dbReference>
<keyword evidence="10" id="KW-0325">Glycoprotein</keyword>
<feature type="transmembrane region" description="Helical" evidence="13">
    <location>
        <begin position="268"/>
        <end position="286"/>
    </location>
</feature>